<organism evidence="1 2">
    <name type="scientific">Effrenium voratum</name>
    <dbReference type="NCBI Taxonomy" id="2562239"/>
    <lineage>
        <taxon>Eukaryota</taxon>
        <taxon>Sar</taxon>
        <taxon>Alveolata</taxon>
        <taxon>Dinophyceae</taxon>
        <taxon>Suessiales</taxon>
        <taxon>Symbiodiniaceae</taxon>
        <taxon>Effrenium</taxon>
    </lineage>
</organism>
<evidence type="ECO:0000313" key="1">
    <source>
        <dbReference type="EMBL" id="CAJ1392784.1"/>
    </source>
</evidence>
<name>A0AA36N544_9DINO</name>
<reference evidence="1" key="1">
    <citation type="submission" date="2023-08" db="EMBL/GenBank/DDBJ databases">
        <authorList>
            <person name="Chen Y."/>
            <person name="Shah S."/>
            <person name="Dougan E. K."/>
            <person name="Thang M."/>
            <person name="Chan C."/>
        </authorList>
    </citation>
    <scope>NUCLEOTIDE SEQUENCE</scope>
</reference>
<dbReference type="EMBL" id="CAUJNA010002413">
    <property type="protein sequence ID" value="CAJ1392784.1"/>
    <property type="molecule type" value="Genomic_DNA"/>
</dbReference>
<keyword evidence="2" id="KW-1185">Reference proteome</keyword>
<comment type="caution">
    <text evidence="1">The sequence shown here is derived from an EMBL/GenBank/DDBJ whole genome shotgun (WGS) entry which is preliminary data.</text>
</comment>
<proteinExistence type="predicted"/>
<dbReference type="AlphaFoldDB" id="A0AA36N544"/>
<evidence type="ECO:0000313" key="2">
    <source>
        <dbReference type="Proteomes" id="UP001178507"/>
    </source>
</evidence>
<accession>A0AA36N544</accession>
<dbReference type="Proteomes" id="UP001178507">
    <property type="component" value="Unassembled WGS sequence"/>
</dbReference>
<protein>
    <submittedName>
        <fullName evidence="1">Uncharacterized protein</fullName>
    </submittedName>
</protein>
<sequence length="153" mass="17510">MSERQRVRLREEIKDGVLLLGKGFRSRLHVPEGATQGPQLLALEPVLDDEHERPHQQYRAHLQLRQEQGIHAWSTEPFTLDELLRIVVRTRAASAKQWCLADRQWRAVFHDHTATFSDFCWTLAKVALCAAGRPECPEFRPGTCPAIHLGNLT</sequence>
<gene>
    <name evidence="1" type="ORF">EVOR1521_LOCUS17797</name>
</gene>